<dbReference type="Proteomes" id="UP000248961">
    <property type="component" value="Unassembled WGS sequence"/>
</dbReference>
<dbReference type="InterPro" id="IPR000873">
    <property type="entry name" value="AMP-dep_synth/lig_dom"/>
</dbReference>
<dbReference type="EMBL" id="KZ824279">
    <property type="protein sequence ID" value="RAL13320.1"/>
    <property type="molecule type" value="Genomic_DNA"/>
</dbReference>
<dbReference type="Gene3D" id="3.40.50.12780">
    <property type="entry name" value="N-terminal domain of ligase-like"/>
    <property type="match status" value="1"/>
</dbReference>
<dbReference type="GeneID" id="37201175"/>
<dbReference type="RefSeq" id="XP_025552474.1">
    <property type="nucleotide sequence ID" value="XM_025696886.1"/>
</dbReference>
<dbReference type="SUPFAM" id="SSF52317">
    <property type="entry name" value="Class I glutamine amidotransferase-like"/>
    <property type="match status" value="1"/>
</dbReference>
<dbReference type="GO" id="GO:0005634">
    <property type="term" value="C:nucleus"/>
    <property type="evidence" value="ECO:0007669"/>
    <property type="project" value="TreeGrafter"/>
</dbReference>
<dbReference type="AlphaFoldDB" id="A0A395HZU5"/>
<gene>
    <name evidence="2" type="ORF">BO97DRAFT_423531</name>
</gene>
<dbReference type="PANTHER" id="PTHR42695:SF5">
    <property type="entry name" value="GLUTAMINE AMIDOTRANSFERASE YLR126C-RELATED"/>
    <property type="match status" value="1"/>
</dbReference>
<sequence length="187" mass="20738">MAIETTVVDLVDAWATRTPEATAVEWNGQRLSYAGIRDASLHVSQALLSVGAGPGDKIPILSQMSRELLPAILGILRALHQMHRDAVPRYPASVEKLGHSDRCEVQGIYVTNRVMTLQGHPEYDATIACELLERERGSVLDEATYRDGMDRVHHPHDGVIVGAALFEVSDKRMKDEAGVWVLTFVWR</sequence>
<dbReference type="PANTHER" id="PTHR42695">
    <property type="entry name" value="GLUTAMINE AMIDOTRANSFERASE YLR126C-RELATED"/>
    <property type="match status" value="1"/>
</dbReference>
<reference evidence="2 3" key="1">
    <citation type="submission" date="2018-02" db="EMBL/GenBank/DDBJ databases">
        <title>The genomes of Aspergillus section Nigri reveals drivers in fungal speciation.</title>
        <authorList>
            <consortium name="DOE Joint Genome Institute"/>
            <person name="Vesth T.C."/>
            <person name="Nybo J."/>
            <person name="Theobald S."/>
            <person name="Brandl J."/>
            <person name="Frisvad J.C."/>
            <person name="Nielsen K.F."/>
            <person name="Lyhne E.K."/>
            <person name="Kogle M.E."/>
            <person name="Kuo A."/>
            <person name="Riley R."/>
            <person name="Clum A."/>
            <person name="Nolan M."/>
            <person name="Lipzen A."/>
            <person name="Salamov A."/>
            <person name="Henrissat B."/>
            <person name="Wiebenga A."/>
            <person name="De vries R.P."/>
            <person name="Grigoriev I.V."/>
            <person name="Mortensen U.H."/>
            <person name="Andersen M.R."/>
            <person name="Baker S.E."/>
        </authorList>
    </citation>
    <scope>NUCLEOTIDE SEQUENCE [LARGE SCALE GENOMIC DNA]</scope>
    <source>
        <strain evidence="2 3">CBS 101889</strain>
    </source>
</reference>
<proteinExistence type="predicted"/>
<dbReference type="STRING" id="1450537.A0A395HZU5"/>
<evidence type="ECO:0000313" key="3">
    <source>
        <dbReference type="Proteomes" id="UP000248961"/>
    </source>
</evidence>
<organism evidence="2 3">
    <name type="scientific">Aspergillus homomorphus (strain CBS 101889)</name>
    <dbReference type="NCBI Taxonomy" id="1450537"/>
    <lineage>
        <taxon>Eukaryota</taxon>
        <taxon>Fungi</taxon>
        <taxon>Dikarya</taxon>
        <taxon>Ascomycota</taxon>
        <taxon>Pezizomycotina</taxon>
        <taxon>Eurotiomycetes</taxon>
        <taxon>Eurotiomycetidae</taxon>
        <taxon>Eurotiales</taxon>
        <taxon>Aspergillaceae</taxon>
        <taxon>Aspergillus</taxon>
        <taxon>Aspergillus subgen. Circumdati</taxon>
    </lineage>
</organism>
<keyword evidence="3" id="KW-1185">Reference proteome</keyword>
<dbReference type="OrthoDB" id="4520676at2759"/>
<dbReference type="InterPro" id="IPR042099">
    <property type="entry name" value="ANL_N_sf"/>
</dbReference>
<protein>
    <recommendedName>
        <fullName evidence="1">AMP-dependent synthetase/ligase domain-containing protein</fullName>
    </recommendedName>
</protein>
<dbReference type="SUPFAM" id="SSF56801">
    <property type="entry name" value="Acetyl-CoA synthetase-like"/>
    <property type="match status" value="1"/>
</dbReference>
<evidence type="ECO:0000259" key="1">
    <source>
        <dbReference type="Pfam" id="PF00501"/>
    </source>
</evidence>
<dbReference type="VEuPathDB" id="FungiDB:BO97DRAFT_423531"/>
<name>A0A395HZU5_ASPHC</name>
<evidence type="ECO:0000313" key="2">
    <source>
        <dbReference type="EMBL" id="RAL13320.1"/>
    </source>
</evidence>
<dbReference type="InterPro" id="IPR044992">
    <property type="entry name" value="ChyE-like"/>
</dbReference>
<accession>A0A395HZU5</accession>
<dbReference type="Pfam" id="PF00501">
    <property type="entry name" value="AMP-binding"/>
    <property type="match status" value="1"/>
</dbReference>
<dbReference type="GO" id="GO:0005829">
    <property type="term" value="C:cytosol"/>
    <property type="evidence" value="ECO:0007669"/>
    <property type="project" value="TreeGrafter"/>
</dbReference>
<dbReference type="InterPro" id="IPR029062">
    <property type="entry name" value="Class_I_gatase-like"/>
</dbReference>
<feature type="domain" description="AMP-dependent synthetase/ligase" evidence="1">
    <location>
        <begin position="12"/>
        <end position="78"/>
    </location>
</feature>